<feature type="transmembrane region" description="Helical" evidence="1">
    <location>
        <begin position="67"/>
        <end position="86"/>
    </location>
</feature>
<keyword evidence="1" id="KW-0472">Membrane</keyword>
<dbReference type="AlphaFoldDB" id="A0A7V9YXJ9"/>
<evidence type="ECO:0000313" key="3">
    <source>
        <dbReference type="EMBL" id="MBA2870289.1"/>
    </source>
</evidence>
<sequence length="242" mass="28440">MKLSCLEFQKSKITSQERLNYNKTDFLISISYFLYLTIVIFICGWALRNIGPIRTFFFKSPFNNLLFGLFISIIELTPLIFILKFRKQSFRTIGLRKEMLFLSFIVGVIFAIPELVLSKENIISFKSIGIVNLLIKFFYYFFCIALVEELIFRGYLQSIIQDVLSSKWISIVIVGMLFSLMHIPFQFWISGQEFLPFIQNEISLHLPYTFIAHFYFLLIYRLTNNIVAPTTTHALHDLFVNL</sequence>
<evidence type="ECO:0000313" key="4">
    <source>
        <dbReference type="Proteomes" id="UP000580891"/>
    </source>
</evidence>
<dbReference type="Proteomes" id="UP000580891">
    <property type="component" value="Unassembled WGS sequence"/>
</dbReference>
<feature type="transmembrane region" description="Helical" evidence="1">
    <location>
        <begin position="26"/>
        <end position="47"/>
    </location>
</feature>
<feature type="transmembrane region" description="Helical" evidence="1">
    <location>
        <begin position="168"/>
        <end position="190"/>
    </location>
</feature>
<dbReference type="EMBL" id="JACDUU010000001">
    <property type="protein sequence ID" value="MBA2870289.1"/>
    <property type="molecule type" value="Genomic_DNA"/>
</dbReference>
<dbReference type="Pfam" id="PF02517">
    <property type="entry name" value="Rce1-like"/>
    <property type="match status" value="1"/>
</dbReference>
<feature type="transmembrane region" description="Helical" evidence="1">
    <location>
        <begin position="137"/>
        <end position="156"/>
    </location>
</feature>
<feature type="transmembrane region" description="Helical" evidence="1">
    <location>
        <begin position="98"/>
        <end position="117"/>
    </location>
</feature>
<evidence type="ECO:0000256" key="1">
    <source>
        <dbReference type="SAM" id="Phobius"/>
    </source>
</evidence>
<dbReference type="GO" id="GO:0080120">
    <property type="term" value="P:CAAX-box protein maturation"/>
    <property type="evidence" value="ECO:0007669"/>
    <property type="project" value="UniProtKB-ARBA"/>
</dbReference>
<proteinExistence type="predicted"/>
<accession>A0A7V9YXJ9</accession>
<dbReference type="GO" id="GO:0004175">
    <property type="term" value="F:endopeptidase activity"/>
    <property type="evidence" value="ECO:0007669"/>
    <property type="project" value="UniProtKB-ARBA"/>
</dbReference>
<comment type="caution">
    <text evidence="3">The sequence shown here is derived from an EMBL/GenBank/DDBJ whole genome shotgun (WGS) entry which is preliminary data.</text>
</comment>
<keyword evidence="1" id="KW-0812">Transmembrane</keyword>
<dbReference type="InterPro" id="IPR003675">
    <property type="entry name" value="Rce1/LyrA-like_dom"/>
</dbReference>
<keyword evidence="4" id="KW-1185">Reference proteome</keyword>
<protein>
    <recommendedName>
        <fullName evidence="2">CAAX prenyl protease 2/Lysostaphin resistance protein A-like domain-containing protein</fullName>
    </recommendedName>
</protein>
<feature type="transmembrane region" description="Helical" evidence="1">
    <location>
        <begin position="202"/>
        <end position="220"/>
    </location>
</feature>
<feature type="domain" description="CAAX prenyl protease 2/Lysostaphin resistance protein A-like" evidence="2">
    <location>
        <begin position="132"/>
        <end position="239"/>
    </location>
</feature>
<reference evidence="3 4" key="1">
    <citation type="submission" date="2020-07" db="EMBL/GenBank/DDBJ databases">
        <title>Genomic Encyclopedia of Type Strains, Phase IV (KMG-IV): sequencing the most valuable type-strain genomes for metagenomic binning, comparative biology and taxonomic classification.</title>
        <authorList>
            <person name="Goeker M."/>
        </authorList>
    </citation>
    <scope>NUCLEOTIDE SEQUENCE [LARGE SCALE GENOMIC DNA]</scope>
    <source>
        <strain evidence="3 4">DSM 25220</strain>
    </source>
</reference>
<evidence type="ECO:0000259" key="2">
    <source>
        <dbReference type="Pfam" id="PF02517"/>
    </source>
</evidence>
<dbReference type="RefSeq" id="WP_181535950.1">
    <property type="nucleotide sequence ID" value="NZ_JACDUU010000001.1"/>
</dbReference>
<name>A0A7V9YXJ9_9BACL</name>
<gene>
    <name evidence="3" type="ORF">HNQ85_000547</name>
</gene>
<keyword evidence="1" id="KW-1133">Transmembrane helix</keyword>
<organism evidence="3 4">
    <name type="scientific">[Anoxybacillus] calidus</name>
    <dbReference type="NCBI Taxonomy" id="575178"/>
    <lineage>
        <taxon>Bacteria</taxon>
        <taxon>Bacillati</taxon>
        <taxon>Bacillota</taxon>
        <taxon>Bacilli</taxon>
        <taxon>Bacillales</taxon>
        <taxon>Anoxybacillaceae</taxon>
        <taxon>Paranoxybacillus</taxon>
    </lineage>
</organism>